<dbReference type="EMBL" id="KK914415">
    <property type="protein sequence ID" value="KDP37209.1"/>
    <property type="molecule type" value="Genomic_DNA"/>
</dbReference>
<evidence type="ECO:0000313" key="2">
    <source>
        <dbReference type="Proteomes" id="UP000027138"/>
    </source>
</evidence>
<organism evidence="1 2">
    <name type="scientific">Jatropha curcas</name>
    <name type="common">Barbados nut</name>
    <dbReference type="NCBI Taxonomy" id="180498"/>
    <lineage>
        <taxon>Eukaryota</taxon>
        <taxon>Viridiplantae</taxon>
        <taxon>Streptophyta</taxon>
        <taxon>Embryophyta</taxon>
        <taxon>Tracheophyta</taxon>
        <taxon>Spermatophyta</taxon>
        <taxon>Magnoliopsida</taxon>
        <taxon>eudicotyledons</taxon>
        <taxon>Gunneridae</taxon>
        <taxon>Pentapetalae</taxon>
        <taxon>rosids</taxon>
        <taxon>fabids</taxon>
        <taxon>Malpighiales</taxon>
        <taxon>Euphorbiaceae</taxon>
        <taxon>Crotonoideae</taxon>
        <taxon>Jatropheae</taxon>
        <taxon>Jatropha</taxon>
    </lineage>
</organism>
<dbReference type="AlphaFoldDB" id="A0A067KZH4"/>
<dbReference type="STRING" id="180498.A0A067KZH4"/>
<dbReference type="OrthoDB" id="1688035at2759"/>
<keyword evidence="2" id="KW-1185">Reference proteome</keyword>
<gene>
    <name evidence="1" type="ORF">JCGZ_06265</name>
</gene>
<evidence type="ECO:0000313" key="1">
    <source>
        <dbReference type="EMBL" id="KDP37209.1"/>
    </source>
</evidence>
<name>A0A067KZH4_JATCU</name>
<sequence length="116" mass="13388">MELGTWCNSGGGRYDRIVSTASFNMLESSSRSNGCLKRPRWRLLWRKIMKEKKKFLDCSSLSSTSTISRMHFSYDPCGYAQNFDQGSMWCDPDNMSRSFSARFAVPSRIFEKTELV</sequence>
<proteinExistence type="predicted"/>
<reference evidence="1 2" key="1">
    <citation type="journal article" date="2014" name="PLoS ONE">
        <title>Global Analysis of Gene Expression Profiles in Physic Nut (Jatropha curcas L.) Seedlings Exposed to Salt Stress.</title>
        <authorList>
            <person name="Zhang L."/>
            <person name="Zhang C."/>
            <person name="Wu P."/>
            <person name="Chen Y."/>
            <person name="Li M."/>
            <person name="Jiang H."/>
            <person name="Wu G."/>
        </authorList>
    </citation>
    <scope>NUCLEOTIDE SEQUENCE [LARGE SCALE GENOMIC DNA]</scope>
    <source>
        <strain evidence="2">cv. GZQX0401</strain>
        <tissue evidence="1">Young leaves</tissue>
    </source>
</reference>
<accession>A0A067KZH4</accession>
<dbReference type="PANTHER" id="PTHR33168">
    <property type="entry name" value="STRESS INDUCED PROTEIN-RELATED"/>
    <property type="match status" value="1"/>
</dbReference>
<protein>
    <submittedName>
        <fullName evidence="1">Uncharacterized protein</fullName>
    </submittedName>
</protein>
<dbReference type="Proteomes" id="UP000027138">
    <property type="component" value="Unassembled WGS sequence"/>
</dbReference>